<accession>B7KKB4</accession>
<dbReference type="Proteomes" id="UP000002384">
    <property type="component" value="Chromosome"/>
</dbReference>
<dbReference type="Pfam" id="PF06167">
    <property type="entry name" value="Peptidase_M90"/>
    <property type="match status" value="1"/>
</dbReference>
<dbReference type="Gene3D" id="3.40.390.10">
    <property type="entry name" value="Collagenase (Catalytic Domain)"/>
    <property type="match status" value="1"/>
</dbReference>
<name>B7KKB4_GLOC7</name>
<dbReference type="CDD" id="cd20169">
    <property type="entry name" value="Peptidase_M90_mtfA"/>
    <property type="match status" value="1"/>
</dbReference>
<dbReference type="GO" id="GO:0004177">
    <property type="term" value="F:aminopeptidase activity"/>
    <property type="evidence" value="ECO:0007669"/>
    <property type="project" value="TreeGrafter"/>
</dbReference>
<reference evidence="3" key="1">
    <citation type="journal article" date="2011" name="MBio">
        <title>Novel metabolic attributes of the genus Cyanothece, comprising a group of unicellular nitrogen-fixing Cyanobacteria.</title>
        <authorList>
            <person name="Bandyopadhyay A."/>
            <person name="Elvitigala T."/>
            <person name="Welsh E."/>
            <person name="Stockel J."/>
            <person name="Liberton M."/>
            <person name="Min H."/>
            <person name="Sherman L.A."/>
            <person name="Pakrasi H.B."/>
        </authorList>
    </citation>
    <scope>NUCLEOTIDE SEQUENCE [LARGE SCALE GENOMIC DNA]</scope>
    <source>
        <strain evidence="3">PCC 7424</strain>
    </source>
</reference>
<dbReference type="FunFam" id="3.40.390.10:FF:000012">
    <property type="entry name" value="Protein MtfA"/>
    <property type="match status" value="1"/>
</dbReference>
<feature type="transmembrane region" description="Helical" evidence="1">
    <location>
        <begin position="6"/>
        <end position="25"/>
    </location>
</feature>
<dbReference type="InterPro" id="IPR024079">
    <property type="entry name" value="MetalloPept_cat_dom_sf"/>
</dbReference>
<dbReference type="PANTHER" id="PTHR30164">
    <property type="entry name" value="MTFA PEPTIDASE"/>
    <property type="match status" value="1"/>
</dbReference>
<dbReference type="STRING" id="65393.PCC7424_3868"/>
<sequence>MLETLIVLVFVGLIIAGIVLFPHLIKRKRNRLKRLPFPPIWQAILENNLPIYSHLSPDERKRLRGHIQVFLAEKQFIGCSGLEVTEEMKLTIAAVACLLLLNESGRYFSPLRSILVYPSAYRVQTKNSLGNYVVEQSWETRLGEAWARDLVVLSWQQIQQDLNHWNDGHNVILHEFAHQLDFEDGKGQGVPILPNNSDYSLWAEVMTQEYQHLCRQVDRGIKTFIDSYGAKNPAEFFAVVTETFFSRPYQLNQKHPALYRLLQHYYKLDPQRLI</sequence>
<gene>
    <name evidence="2" type="ordered locus">PCC7424_3868</name>
</gene>
<evidence type="ECO:0000313" key="2">
    <source>
        <dbReference type="EMBL" id="ACK72247.1"/>
    </source>
</evidence>
<dbReference type="Gene3D" id="1.10.472.150">
    <property type="entry name" value="Glucose-regulated metallo-peptidase M90, N-terminal domain"/>
    <property type="match status" value="1"/>
</dbReference>
<dbReference type="PANTHER" id="PTHR30164:SF2">
    <property type="entry name" value="PROTEIN MTFA"/>
    <property type="match status" value="1"/>
</dbReference>
<dbReference type="eggNOG" id="COG3228">
    <property type="taxonomic scope" value="Bacteria"/>
</dbReference>
<keyword evidence="1" id="KW-0812">Transmembrane</keyword>
<organism evidence="2 3">
    <name type="scientific">Gloeothece citriformis (strain PCC 7424)</name>
    <name type="common">Cyanothece sp. (strain PCC 7424)</name>
    <dbReference type="NCBI Taxonomy" id="65393"/>
    <lineage>
        <taxon>Bacteria</taxon>
        <taxon>Bacillati</taxon>
        <taxon>Cyanobacteriota</taxon>
        <taxon>Cyanophyceae</taxon>
        <taxon>Oscillatoriophycideae</taxon>
        <taxon>Chroococcales</taxon>
        <taxon>Aphanothecaceae</taxon>
        <taxon>Gloeothece</taxon>
        <taxon>Gloeothece citriformis</taxon>
    </lineage>
</organism>
<protein>
    <recommendedName>
        <fullName evidence="4">Zinc-dependent peptidase</fullName>
    </recommendedName>
</protein>
<keyword evidence="3" id="KW-1185">Reference proteome</keyword>
<dbReference type="AlphaFoldDB" id="B7KKB4"/>
<dbReference type="EMBL" id="CP001291">
    <property type="protein sequence ID" value="ACK72247.1"/>
    <property type="molecule type" value="Genomic_DNA"/>
</dbReference>
<dbReference type="GO" id="GO:0008237">
    <property type="term" value="F:metallopeptidase activity"/>
    <property type="evidence" value="ECO:0007669"/>
    <property type="project" value="InterPro"/>
</dbReference>
<dbReference type="HOGENOM" id="CLU_063037_0_1_3"/>
<keyword evidence="1" id="KW-0472">Membrane</keyword>
<evidence type="ECO:0000313" key="3">
    <source>
        <dbReference type="Proteomes" id="UP000002384"/>
    </source>
</evidence>
<dbReference type="SUPFAM" id="SSF55486">
    <property type="entry name" value="Metalloproteases ('zincins'), catalytic domain"/>
    <property type="match status" value="1"/>
</dbReference>
<dbReference type="OrthoDB" id="9786424at2"/>
<dbReference type="KEGG" id="cyc:PCC7424_3868"/>
<dbReference type="InterPro" id="IPR042252">
    <property type="entry name" value="MtfA_N"/>
</dbReference>
<evidence type="ECO:0000256" key="1">
    <source>
        <dbReference type="SAM" id="Phobius"/>
    </source>
</evidence>
<dbReference type="InterPro" id="IPR010384">
    <property type="entry name" value="MtfA_fam"/>
</dbReference>
<dbReference type="GO" id="GO:0005829">
    <property type="term" value="C:cytosol"/>
    <property type="evidence" value="ECO:0007669"/>
    <property type="project" value="TreeGrafter"/>
</dbReference>
<proteinExistence type="predicted"/>
<evidence type="ECO:0008006" key="4">
    <source>
        <dbReference type="Google" id="ProtNLM"/>
    </source>
</evidence>
<dbReference type="RefSeq" id="WP_015955839.1">
    <property type="nucleotide sequence ID" value="NC_011729.1"/>
</dbReference>
<keyword evidence="1" id="KW-1133">Transmembrane helix</keyword>